<keyword evidence="2" id="KW-1185">Reference proteome</keyword>
<sequence>MDKVSVIVPVYNLKRYLDENLRAALIDLRDKAQRVSDYDYYQRAMAALTVLDALTKE</sequence>
<dbReference type="HOGENOM" id="CLU_2990951_0_0_9"/>
<gene>
    <name evidence="1" type="ORF">HMPREF0501_01377</name>
</gene>
<evidence type="ECO:0000313" key="2">
    <source>
        <dbReference type="Proteomes" id="UP000003987"/>
    </source>
</evidence>
<evidence type="ECO:0000313" key="1">
    <source>
        <dbReference type="EMBL" id="EEU29912.1"/>
    </source>
</evidence>
<dbReference type="AlphaFoldDB" id="C7XX92"/>
<reference evidence="1 2" key="1">
    <citation type="submission" date="2009-06" db="EMBL/GenBank/DDBJ databases">
        <title>The Genome Sequence of Lactobacillus coleohominis strain 101-4-CHN.</title>
        <authorList>
            <consortium name="The Broad Institute Genome Sequencing Platform"/>
            <person name="Ward D."/>
            <person name="Young S.K."/>
            <person name="Zeng Q."/>
            <person name="Koehrsen M."/>
            <person name="Alvarado L."/>
            <person name="Berlin A."/>
            <person name="Borenstein D."/>
            <person name="Chen Z."/>
            <person name="Engels R."/>
            <person name="Freedman E."/>
            <person name="Gellesch M."/>
            <person name="Goldberg J."/>
            <person name="Griggs A."/>
            <person name="Gujja S."/>
            <person name="Heiman D."/>
            <person name="Hepburn T."/>
            <person name="Howarth C."/>
            <person name="Jen D."/>
            <person name="Larson L."/>
            <person name="Lewis B."/>
            <person name="Mehta T."/>
            <person name="Park D."/>
            <person name="Pearson M."/>
            <person name="Roberts A."/>
            <person name="Saif S."/>
            <person name="Shea T."/>
            <person name="Shenoy N."/>
            <person name="Sisk P."/>
            <person name="Stolte C."/>
            <person name="Sykes S."/>
            <person name="Walk T."/>
            <person name="White J."/>
            <person name="Yandava C."/>
            <person name="Liu Y."/>
            <person name="Xu Q."/>
            <person name="Lander E."/>
            <person name="Nusbaum C."/>
            <person name="Galagan J."/>
            <person name="Birren B."/>
        </authorList>
    </citation>
    <scope>NUCLEOTIDE SEQUENCE [LARGE SCALE GENOMIC DNA]</scope>
    <source>
        <strain evidence="1 2">101-4-CHN</strain>
    </source>
</reference>
<organism evidence="1 2">
    <name type="scientific">Limosilactobacillus coleohominis 101-4-CHN</name>
    <dbReference type="NCBI Taxonomy" id="575594"/>
    <lineage>
        <taxon>Bacteria</taxon>
        <taxon>Bacillati</taxon>
        <taxon>Bacillota</taxon>
        <taxon>Bacilli</taxon>
        <taxon>Lactobacillales</taxon>
        <taxon>Lactobacillaceae</taxon>
        <taxon>Limosilactobacillus</taxon>
    </lineage>
</organism>
<dbReference type="OrthoDB" id="9807674at2"/>
<proteinExistence type="predicted"/>
<accession>C7XX92</accession>
<dbReference type="RefSeq" id="WP_006917260.1">
    <property type="nucleotide sequence ID" value="NZ_GG698805.1"/>
</dbReference>
<dbReference type="STRING" id="575594.HMPREF0501_01377"/>
<dbReference type="Proteomes" id="UP000003987">
    <property type="component" value="Unassembled WGS sequence"/>
</dbReference>
<name>C7XX92_9LACO</name>
<dbReference type="EMBL" id="GG698805">
    <property type="protein sequence ID" value="EEU29912.1"/>
    <property type="molecule type" value="Genomic_DNA"/>
</dbReference>
<protein>
    <submittedName>
        <fullName evidence="1">Uncharacterized protein</fullName>
    </submittedName>
</protein>